<dbReference type="EMBL" id="ATDT01000009">
    <property type="protein sequence ID" value="EPF18022.1"/>
    <property type="molecule type" value="Genomic_DNA"/>
</dbReference>
<protein>
    <submittedName>
        <fullName evidence="1">Uncharacterized protein</fullName>
    </submittedName>
</protein>
<evidence type="ECO:0000313" key="2">
    <source>
        <dbReference type="Proteomes" id="UP000014585"/>
    </source>
</evidence>
<organism evidence="1 2">
    <name type="scientific">Cedecea davisae DSM 4568</name>
    <dbReference type="NCBI Taxonomy" id="566551"/>
    <lineage>
        <taxon>Bacteria</taxon>
        <taxon>Pseudomonadati</taxon>
        <taxon>Pseudomonadota</taxon>
        <taxon>Gammaproteobacteria</taxon>
        <taxon>Enterobacterales</taxon>
        <taxon>Enterobacteriaceae</taxon>
        <taxon>Cedecea</taxon>
    </lineage>
</organism>
<reference evidence="1 2" key="1">
    <citation type="submission" date="2013-04" db="EMBL/GenBank/DDBJ databases">
        <authorList>
            <person name="Weinstock G."/>
            <person name="Sodergren E."/>
            <person name="Lobos E.A."/>
            <person name="Fulton L."/>
            <person name="Fulton R."/>
            <person name="Courtney L."/>
            <person name="Fronick C."/>
            <person name="O'Laughlin M."/>
            <person name="Godfrey J."/>
            <person name="Wilson R.M."/>
            <person name="Miner T."/>
            <person name="Farmer C."/>
            <person name="Delehaunty K."/>
            <person name="Cordes M."/>
            <person name="Minx P."/>
            <person name="Tomlinson C."/>
            <person name="Chen J."/>
            <person name="Wollam A."/>
            <person name="Pepin K.H."/>
            <person name="Palsikar V.B."/>
            <person name="Zhang X."/>
            <person name="Suruliraj S."/>
            <person name="Perna N.T."/>
            <person name="Plunkett G."/>
            <person name="Warren W."/>
            <person name="Mitreva M."/>
            <person name="Mardis E.R."/>
            <person name="Wilson R.K."/>
        </authorList>
    </citation>
    <scope>NUCLEOTIDE SEQUENCE [LARGE SCALE GENOMIC DNA]</scope>
    <source>
        <strain evidence="1 2">DSM 4568</strain>
    </source>
</reference>
<evidence type="ECO:0000313" key="1">
    <source>
        <dbReference type="EMBL" id="EPF18022.1"/>
    </source>
</evidence>
<proteinExistence type="predicted"/>
<sequence length="54" mass="6059">MFEGSEFNFGAILTLATAEGLIKIKAGDRHLAGKSRQPEIVLLIISWRKHYPAY</sequence>
<comment type="caution">
    <text evidence="1">The sequence shown here is derived from an EMBL/GenBank/DDBJ whole genome shotgun (WGS) entry which is preliminary data.</text>
</comment>
<gene>
    <name evidence="1" type="ORF">HMPREF0201_01431</name>
</gene>
<dbReference type="PATRIC" id="fig|566551.4.peg.1320"/>
<dbReference type="HOGENOM" id="CLU_3041657_0_0_6"/>
<dbReference type="Proteomes" id="UP000014585">
    <property type="component" value="Unassembled WGS sequence"/>
</dbReference>
<name>S3JCY1_9ENTR</name>
<dbReference type="AlphaFoldDB" id="S3JCY1"/>
<accession>S3JCY1</accession>